<organism evidence="1 2">
    <name type="scientific">Pistacia integerrima</name>
    <dbReference type="NCBI Taxonomy" id="434235"/>
    <lineage>
        <taxon>Eukaryota</taxon>
        <taxon>Viridiplantae</taxon>
        <taxon>Streptophyta</taxon>
        <taxon>Embryophyta</taxon>
        <taxon>Tracheophyta</taxon>
        <taxon>Spermatophyta</taxon>
        <taxon>Magnoliopsida</taxon>
        <taxon>eudicotyledons</taxon>
        <taxon>Gunneridae</taxon>
        <taxon>Pentapetalae</taxon>
        <taxon>rosids</taxon>
        <taxon>malvids</taxon>
        <taxon>Sapindales</taxon>
        <taxon>Anacardiaceae</taxon>
        <taxon>Pistacia</taxon>
    </lineage>
</organism>
<evidence type="ECO:0000313" key="1">
    <source>
        <dbReference type="EMBL" id="KAJ0020023.1"/>
    </source>
</evidence>
<dbReference type="Proteomes" id="UP001163603">
    <property type="component" value="Chromosome 11"/>
</dbReference>
<protein>
    <submittedName>
        <fullName evidence="1">Uncharacterized protein</fullName>
    </submittedName>
</protein>
<accession>A0ACC0XMY6</accession>
<proteinExistence type="predicted"/>
<gene>
    <name evidence="1" type="ORF">Pint_32312</name>
</gene>
<sequence length="540" mass="58754">MDRILLPRPLFHHIIIKSRIHGFVSPPQSVEFGLYRQRWLSSTCWSVGLSGTGAGNLSDDSFLKENENGSLLGAFDESGSAPFGTLDAEITPETIDFFVSDAEGDPDCPTEGFSSIEQALNTLRQGKFVIVVDDESGDVEGNLIKAASLISPQDVAFMIKHGSGIVSVGMKEEDLERLNLPLMSPEIEDEDSSAPTFTITVDAKSGTSTGVSASDRATTVLALSSPESKPEDFRRPGHVFPLKYRNGGILRRAGHTEASVDLLLLAGLRPVSVLSTIVDPNDGSISSLISLRKLALEHSIPIVSITDLIRYRRKRENLVERTAISLLPTKWGLFQAYCYRSKLDGTEHVAIVKGDVGNGQGVLVRVHSECLTGDIFGSARCDCGNQLDLAMQLIEQAGKGVVVYLRGHEGRGIGLGHKLRAYNLQDQGHDTVQANIELGLAVDGREYGIAAQILRDLGVRTMRLMTNNPAKFIGLKGYGLAVIGRVPILTPITDENKRYLETKRTKMGHIYGSDISEPLSGFIRSTINNTDSPEEEQKKE</sequence>
<keyword evidence="2" id="KW-1185">Reference proteome</keyword>
<dbReference type="EMBL" id="CM047746">
    <property type="protein sequence ID" value="KAJ0020023.1"/>
    <property type="molecule type" value="Genomic_DNA"/>
</dbReference>
<reference evidence="2" key="1">
    <citation type="journal article" date="2023" name="G3 (Bethesda)">
        <title>Genome assembly and association tests identify interacting loci associated with vigor, precocity, and sex in interspecific pistachio rootstocks.</title>
        <authorList>
            <person name="Palmer W."/>
            <person name="Jacygrad E."/>
            <person name="Sagayaradj S."/>
            <person name="Cavanaugh K."/>
            <person name="Han R."/>
            <person name="Bertier L."/>
            <person name="Beede B."/>
            <person name="Kafkas S."/>
            <person name="Golino D."/>
            <person name="Preece J."/>
            <person name="Michelmore R."/>
        </authorList>
    </citation>
    <scope>NUCLEOTIDE SEQUENCE [LARGE SCALE GENOMIC DNA]</scope>
</reference>
<name>A0ACC0XMY6_9ROSI</name>
<comment type="caution">
    <text evidence="1">The sequence shown here is derived from an EMBL/GenBank/DDBJ whole genome shotgun (WGS) entry which is preliminary data.</text>
</comment>
<evidence type="ECO:0000313" key="2">
    <source>
        <dbReference type="Proteomes" id="UP001163603"/>
    </source>
</evidence>